<keyword evidence="7" id="KW-1185">Reference proteome</keyword>
<dbReference type="Proteomes" id="UP000298484">
    <property type="component" value="Unassembled WGS sequence"/>
</dbReference>
<dbReference type="GO" id="GO:0000272">
    <property type="term" value="P:polysaccharide catabolic process"/>
    <property type="evidence" value="ECO:0007669"/>
    <property type="project" value="InterPro"/>
</dbReference>
<dbReference type="InterPro" id="IPR011330">
    <property type="entry name" value="Glyco_hydro/deAcase_b/a-brl"/>
</dbReference>
<dbReference type="PANTHER" id="PTHR31609:SF1">
    <property type="entry name" value="CARBOHYDRATE DEACETYLASE"/>
    <property type="match status" value="1"/>
</dbReference>
<gene>
    <name evidence="6" type="ORF">E4U82_18630</name>
</gene>
<dbReference type="GO" id="GO:0046872">
    <property type="term" value="F:metal ion binding"/>
    <property type="evidence" value="ECO:0007669"/>
    <property type="project" value="UniProtKB-KW"/>
</dbReference>
<dbReference type="AlphaFoldDB" id="A0A4Y9AA75"/>
<protein>
    <submittedName>
        <fullName evidence="6">Carbohydrate deacetylase</fullName>
    </submittedName>
</protein>
<reference evidence="6 7" key="1">
    <citation type="submission" date="2019-03" db="EMBL/GenBank/DDBJ databases">
        <title>Genome sequence of Lentibacillus salicampi ATCC BAA-719.</title>
        <authorList>
            <person name="Maclea K.S."/>
            <person name="Simoes Junior M."/>
        </authorList>
    </citation>
    <scope>NUCLEOTIDE SEQUENCE [LARGE SCALE GENOMIC DNA]</scope>
    <source>
        <strain evidence="6 7">ATCC BAA-719</strain>
    </source>
</reference>
<dbReference type="GO" id="GO:0016811">
    <property type="term" value="F:hydrolase activity, acting on carbon-nitrogen (but not peptide) bonds, in linear amides"/>
    <property type="evidence" value="ECO:0007669"/>
    <property type="project" value="InterPro"/>
</dbReference>
<dbReference type="Gene3D" id="3.20.20.370">
    <property type="entry name" value="Glycoside hydrolase/deacetylase"/>
    <property type="match status" value="1"/>
</dbReference>
<dbReference type="GO" id="GO:0019213">
    <property type="term" value="F:deacetylase activity"/>
    <property type="evidence" value="ECO:0007669"/>
    <property type="project" value="TreeGrafter"/>
</dbReference>
<keyword evidence="2" id="KW-0479">Metal-binding</keyword>
<keyword evidence="3" id="KW-0378">Hydrolase</keyword>
<dbReference type="InterPro" id="IPR022948">
    <property type="entry name" value="COD_ChbG_bac"/>
</dbReference>
<dbReference type="Pfam" id="PF04794">
    <property type="entry name" value="YdjC"/>
    <property type="match status" value="1"/>
</dbReference>
<sequence>MNSSKLIVNADDFGLTPGVSAGILYAHQHGILTSTTAMVNTEFSKESLKDVNRFPNLGIGLHFVLDAGKPVSSSVSSLTDTKGNFLKGRSLIESAKKSDIKEELVSQLELLYKWGIDTTHIDSHHHLHLHIPCALEAIVEVAEVYKLPIRSFSDSVLEFVPTSDYFRYDFYGDDNVTSDYLERILSDLQPGVTEIMCHPAFLDPWLSKKSSYNFTRTKELGILVNSRLRNLVEKHSVDLIHFGGLVNEP</sequence>
<evidence type="ECO:0000256" key="4">
    <source>
        <dbReference type="ARBA" id="ARBA00022842"/>
    </source>
</evidence>
<comment type="caution">
    <text evidence="6">The sequence shown here is derived from an EMBL/GenBank/DDBJ whole genome shotgun (WGS) entry which is preliminary data.</text>
</comment>
<keyword evidence="5" id="KW-0119">Carbohydrate metabolism</keyword>
<evidence type="ECO:0000256" key="2">
    <source>
        <dbReference type="ARBA" id="ARBA00022723"/>
    </source>
</evidence>
<dbReference type="SUPFAM" id="SSF88713">
    <property type="entry name" value="Glycoside hydrolase/deacetylase"/>
    <property type="match status" value="1"/>
</dbReference>
<evidence type="ECO:0000256" key="5">
    <source>
        <dbReference type="ARBA" id="ARBA00023277"/>
    </source>
</evidence>
<name>A0A4Y9AA75_9BACI</name>
<evidence type="ECO:0000256" key="1">
    <source>
        <dbReference type="ARBA" id="ARBA00001946"/>
    </source>
</evidence>
<dbReference type="CDD" id="cd10803">
    <property type="entry name" value="YdjC_EF3048_like"/>
    <property type="match status" value="1"/>
</dbReference>
<accession>A0A4Y9AA75</accession>
<dbReference type="InterPro" id="IPR006879">
    <property type="entry name" value="YdjC-like"/>
</dbReference>
<evidence type="ECO:0000313" key="7">
    <source>
        <dbReference type="Proteomes" id="UP000298484"/>
    </source>
</evidence>
<keyword evidence="4" id="KW-0460">Magnesium</keyword>
<dbReference type="EMBL" id="SRHY01000063">
    <property type="protein sequence ID" value="TFJ91264.1"/>
    <property type="molecule type" value="Genomic_DNA"/>
</dbReference>
<evidence type="ECO:0000256" key="3">
    <source>
        <dbReference type="ARBA" id="ARBA00022801"/>
    </source>
</evidence>
<organism evidence="6 7">
    <name type="scientific">Lentibacillus salicampi</name>
    <dbReference type="NCBI Taxonomy" id="175306"/>
    <lineage>
        <taxon>Bacteria</taxon>
        <taxon>Bacillati</taxon>
        <taxon>Bacillota</taxon>
        <taxon>Bacilli</taxon>
        <taxon>Bacillales</taxon>
        <taxon>Bacillaceae</taxon>
        <taxon>Lentibacillus</taxon>
    </lineage>
</organism>
<dbReference type="PANTHER" id="PTHR31609">
    <property type="entry name" value="YDJC DEACETYLASE FAMILY MEMBER"/>
    <property type="match status" value="1"/>
</dbReference>
<evidence type="ECO:0000313" key="6">
    <source>
        <dbReference type="EMBL" id="TFJ91264.1"/>
    </source>
</evidence>
<dbReference type="RefSeq" id="WP_135111752.1">
    <property type="nucleotide sequence ID" value="NZ_SRHY01000063.1"/>
</dbReference>
<dbReference type="OrthoDB" id="9774177at2"/>
<comment type="cofactor">
    <cofactor evidence="1">
        <name>Mg(2+)</name>
        <dbReference type="ChEBI" id="CHEBI:18420"/>
    </cofactor>
</comment>
<proteinExistence type="predicted"/>